<feature type="non-terminal residue" evidence="1">
    <location>
        <position position="309"/>
    </location>
</feature>
<accession>A0A3M6UL81</accession>
<dbReference type="Proteomes" id="UP000275408">
    <property type="component" value="Unassembled WGS sequence"/>
</dbReference>
<proteinExistence type="predicted"/>
<sequence>MQLQTLKYSKTKRKLLVDRERSCTPVKLQRFTYTSNGSKVIIHDMTKISSPQPTEYSYQFVEVGNNDEEQRMAVREITDNSNEGDLMSICGTIVGVAEPAATKSRGLKVANALFADETGNIELDLWKGKKKVSTVVSSIIRTEEMNECLSSILLVMEEEIREGSASSTLTIRSFQCVEKVDLYLQYKKCFRKILQAMGTLVVQCDRCGYSMRTVDCPIHHYALVVMKVTYGSPVYITVLKDVFEKLVPDCKNLCDSEVEEMLLLMENITITYDSDTCIGHISAVEVGRVYTIFPVQVRRWLGKKKVSTV</sequence>
<dbReference type="EMBL" id="RCHS01001266">
    <property type="protein sequence ID" value="RMX54427.1"/>
    <property type="molecule type" value="Genomic_DNA"/>
</dbReference>
<evidence type="ECO:0000313" key="1">
    <source>
        <dbReference type="EMBL" id="RMX54427.1"/>
    </source>
</evidence>
<gene>
    <name evidence="1" type="ORF">pdam_00022207</name>
</gene>
<dbReference type="AlphaFoldDB" id="A0A3M6UL81"/>
<evidence type="ECO:0008006" key="3">
    <source>
        <dbReference type="Google" id="ProtNLM"/>
    </source>
</evidence>
<organism evidence="1 2">
    <name type="scientific">Pocillopora damicornis</name>
    <name type="common">Cauliflower coral</name>
    <name type="synonym">Millepora damicornis</name>
    <dbReference type="NCBI Taxonomy" id="46731"/>
    <lineage>
        <taxon>Eukaryota</taxon>
        <taxon>Metazoa</taxon>
        <taxon>Cnidaria</taxon>
        <taxon>Anthozoa</taxon>
        <taxon>Hexacorallia</taxon>
        <taxon>Scleractinia</taxon>
        <taxon>Astrocoeniina</taxon>
        <taxon>Pocilloporidae</taxon>
        <taxon>Pocillopora</taxon>
    </lineage>
</organism>
<protein>
    <recommendedName>
        <fullName evidence="3">Replication factor A C-terminal domain-containing protein</fullName>
    </recommendedName>
</protein>
<evidence type="ECO:0000313" key="2">
    <source>
        <dbReference type="Proteomes" id="UP000275408"/>
    </source>
</evidence>
<comment type="caution">
    <text evidence="1">The sequence shown here is derived from an EMBL/GenBank/DDBJ whole genome shotgun (WGS) entry which is preliminary data.</text>
</comment>
<keyword evidence="2" id="KW-1185">Reference proteome</keyword>
<reference evidence="1 2" key="1">
    <citation type="journal article" date="2018" name="Sci. Rep.">
        <title>Comparative analysis of the Pocillopora damicornis genome highlights role of immune system in coral evolution.</title>
        <authorList>
            <person name="Cunning R."/>
            <person name="Bay R.A."/>
            <person name="Gillette P."/>
            <person name="Baker A.C."/>
            <person name="Traylor-Knowles N."/>
        </authorList>
    </citation>
    <scope>NUCLEOTIDE SEQUENCE [LARGE SCALE GENOMIC DNA]</scope>
    <source>
        <strain evidence="1">RSMAS</strain>
        <tissue evidence="1">Whole animal</tissue>
    </source>
</reference>
<name>A0A3M6UL81_POCDA</name>